<dbReference type="GO" id="GO:0070205">
    <property type="term" value="F:2-succinyl-6-hydroxy-2,4-cyclohexadiene-1-carboxylate synthase activity"/>
    <property type="evidence" value="ECO:0007669"/>
    <property type="project" value="UniProtKB-EC"/>
</dbReference>
<comment type="pathway">
    <text evidence="3">Quinol/quinone metabolism; 1,4-dihydroxy-2-naphthoate biosynthesis; 1,4-dihydroxy-2-naphthoate from chorismate: step 3/7.</text>
</comment>
<dbReference type="InterPro" id="IPR029058">
    <property type="entry name" value="AB_hydrolase_fold"/>
</dbReference>
<dbReference type="RefSeq" id="WP_347436931.1">
    <property type="nucleotide sequence ID" value="NZ_CP089291.1"/>
</dbReference>
<dbReference type="Pfam" id="PF00561">
    <property type="entry name" value="Abhydrolase_1"/>
    <property type="match status" value="1"/>
</dbReference>
<dbReference type="HAMAP" id="MF_01660">
    <property type="entry name" value="MenH"/>
    <property type="match status" value="1"/>
</dbReference>
<evidence type="ECO:0000313" key="6">
    <source>
        <dbReference type="Proteomes" id="UP000830167"/>
    </source>
</evidence>
<keyword evidence="2 3" id="KW-0456">Lyase</keyword>
<evidence type="ECO:0000256" key="2">
    <source>
        <dbReference type="ARBA" id="ARBA00023239"/>
    </source>
</evidence>
<organism evidence="5 6">
    <name type="scientific">Fodinisporobacter ferrooxydans</name>
    <dbReference type="NCBI Taxonomy" id="2901836"/>
    <lineage>
        <taxon>Bacteria</taxon>
        <taxon>Bacillati</taxon>
        <taxon>Bacillota</taxon>
        <taxon>Bacilli</taxon>
        <taxon>Bacillales</taxon>
        <taxon>Alicyclobacillaceae</taxon>
        <taxon>Fodinisporobacter</taxon>
    </lineage>
</organism>
<evidence type="ECO:0000256" key="1">
    <source>
        <dbReference type="ARBA" id="ARBA00022428"/>
    </source>
</evidence>
<keyword evidence="6" id="KW-1185">Reference proteome</keyword>
<reference evidence="5" key="1">
    <citation type="submission" date="2021-12" db="EMBL/GenBank/DDBJ databases">
        <title>Alicyclobacillaceae gen. nov., sp. nov., isolated from chalcocite enrichment system.</title>
        <authorList>
            <person name="Jiang Z."/>
        </authorList>
    </citation>
    <scope>NUCLEOTIDE SEQUENCE</scope>
    <source>
        <strain evidence="5">MYW30-H2</strain>
    </source>
</reference>
<dbReference type="Gene3D" id="3.40.50.1820">
    <property type="entry name" value="alpha/beta hydrolase"/>
    <property type="match status" value="1"/>
</dbReference>
<sequence>MICTVNGISLHVERYGNGPVLLVLHGFTGSMENWRPFVEAWQTSCHVVLVDIIGHGQSDKPADWTRYSMKRAVEDLRGLFAVLQIEKAHVLGYSMGGRLALSFAVAYPNLLESLILESSSPGLDNDIERQERKRRDDLLADRIERIGVPAFVQEWEKNPLFSSQQSLPEEVRLTIRAQRLQNDPIGLANSLRGMGTGAQPSWWEHLAHLEVPVLLATGELDTKFTGIATEVRSRLKDARHITVPECGHAVHVEQSKIFGTIVMEFLNKGGTKRGSGMESGTYI</sequence>
<dbReference type="PRINTS" id="PR00111">
    <property type="entry name" value="ABHYDROLASE"/>
</dbReference>
<dbReference type="PANTHER" id="PTHR42916:SF1">
    <property type="entry name" value="PROTEIN PHYLLO, CHLOROPLASTIC"/>
    <property type="match status" value="1"/>
</dbReference>
<name>A0ABY4CIW5_9BACL</name>
<gene>
    <name evidence="3 5" type="primary">menH</name>
    <name evidence="5" type="ORF">LSG31_20650</name>
</gene>
<comment type="subunit">
    <text evidence="3">Monomer.</text>
</comment>
<comment type="function">
    <text evidence="3">Catalyzes a proton abstraction reaction that results in 2,5-elimination of pyruvate from 2-succinyl-5-enolpyruvyl-6-hydroxy-3-cyclohexene-1-carboxylate (SEPHCHC) and the formation of 2-succinyl-6-hydroxy-2,4-cyclohexadiene-1-carboxylate (SHCHC).</text>
</comment>
<evidence type="ECO:0000259" key="4">
    <source>
        <dbReference type="Pfam" id="PF00561"/>
    </source>
</evidence>
<dbReference type="NCBIfam" id="TIGR03695">
    <property type="entry name" value="menH_SHCHC"/>
    <property type="match status" value="1"/>
</dbReference>
<dbReference type="EC" id="4.2.99.20" evidence="3"/>
<comment type="catalytic activity">
    <reaction evidence="3">
        <text>5-enolpyruvoyl-6-hydroxy-2-succinyl-cyclohex-3-ene-1-carboxylate = (1R,6R)-6-hydroxy-2-succinyl-cyclohexa-2,4-diene-1-carboxylate + pyruvate</text>
        <dbReference type="Rhea" id="RHEA:25597"/>
        <dbReference type="ChEBI" id="CHEBI:15361"/>
        <dbReference type="ChEBI" id="CHEBI:58689"/>
        <dbReference type="ChEBI" id="CHEBI:58818"/>
        <dbReference type="EC" id="4.2.99.20"/>
    </reaction>
</comment>
<proteinExistence type="inferred from homology"/>
<dbReference type="PANTHER" id="PTHR42916">
    <property type="entry name" value="2-SUCCINYL-5-ENOLPYRUVYL-6-HYDROXY-3-CYCLOHEXENE-1-CARBOXYLATE SYNTHASE"/>
    <property type="match status" value="1"/>
</dbReference>
<evidence type="ECO:0000256" key="3">
    <source>
        <dbReference type="HAMAP-Rule" id="MF_01660"/>
    </source>
</evidence>
<dbReference type="InterPro" id="IPR000073">
    <property type="entry name" value="AB_hydrolase_1"/>
</dbReference>
<dbReference type="Proteomes" id="UP000830167">
    <property type="component" value="Chromosome"/>
</dbReference>
<keyword evidence="1 3" id="KW-0474">Menaquinone biosynthesis</keyword>
<comment type="pathway">
    <text evidence="3">Quinol/quinone metabolism; menaquinone biosynthesis.</text>
</comment>
<evidence type="ECO:0000313" key="5">
    <source>
        <dbReference type="EMBL" id="UOF90239.1"/>
    </source>
</evidence>
<comment type="similarity">
    <text evidence="3">Belongs to the AB hydrolase superfamily. MenH family.</text>
</comment>
<dbReference type="SUPFAM" id="SSF53474">
    <property type="entry name" value="alpha/beta-Hydrolases"/>
    <property type="match status" value="1"/>
</dbReference>
<feature type="domain" description="AB hydrolase-1" evidence="4">
    <location>
        <begin position="19"/>
        <end position="253"/>
    </location>
</feature>
<accession>A0ABY4CIW5</accession>
<dbReference type="EMBL" id="CP089291">
    <property type="protein sequence ID" value="UOF90239.1"/>
    <property type="molecule type" value="Genomic_DNA"/>
</dbReference>
<protein>
    <recommendedName>
        <fullName evidence="3">Putative 2-succinyl-6-hydroxy-2,4-cyclohexadiene-1-carboxylate synthase</fullName>
        <shortName evidence="3">SHCHC synthase</shortName>
        <ecNumber evidence="3">4.2.99.20</ecNumber>
    </recommendedName>
</protein>
<dbReference type="InterPro" id="IPR022485">
    <property type="entry name" value="SHCHC_synthase_MenH"/>
</dbReference>